<feature type="region of interest" description="Disordered" evidence="1">
    <location>
        <begin position="77"/>
        <end position="108"/>
    </location>
</feature>
<evidence type="ECO:0000256" key="1">
    <source>
        <dbReference type="SAM" id="MobiDB-lite"/>
    </source>
</evidence>
<sequence length="108" mass="12264">MKGRVSWITAGFLSLWLFSNSVMAAEAEKTRPSDMDLIEFLGGWESDDGAWIDPAFFDDIFIENSITVEEESILRAQDLRPSKMQEKGDPSLEDDVKGSVSEMRKEER</sequence>
<proteinExistence type="predicted"/>
<evidence type="ECO:0000313" key="2">
    <source>
        <dbReference type="EMBL" id="VAX26465.1"/>
    </source>
</evidence>
<protein>
    <submittedName>
        <fullName evidence="2">Uncharacterized protein</fullName>
    </submittedName>
</protein>
<dbReference type="EMBL" id="UOGF01000013">
    <property type="protein sequence ID" value="VAX26465.1"/>
    <property type="molecule type" value="Genomic_DNA"/>
</dbReference>
<accession>A0A3B1D448</accession>
<gene>
    <name evidence="2" type="ORF">MNBD_NITROSPIRAE01-2135</name>
</gene>
<dbReference type="AlphaFoldDB" id="A0A3B1D448"/>
<reference evidence="2" key="1">
    <citation type="submission" date="2018-06" db="EMBL/GenBank/DDBJ databases">
        <authorList>
            <person name="Zhirakovskaya E."/>
        </authorList>
    </citation>
    <scope>NUCLEOTIDE SEQUENCE</scope>
</reference>
<name>A0A3B1D448_9ZZZZ</name>
<organism evidence="2">
    <name type="scientific">hydrothermal vent metagenome</name>
    <dbReference type="NCBI Taxonomy" id="652676"/>
    <lineage>
        <taxon>unclassified sequences</taxon>
        <taxon>metagenomes</taxon>
        <taxon>ecological metagenomes</taxon>
    </lineage>
</organism>